<feature type="region of interest" description="Disordered" evidence="1">
    <location>
        <begin position="316"/>
        <end position="365"/>
    </location>
</feature>
<evidence type="ECO:0000313" key="3">
    <source>
        <dbReference type="Proteomes" id="UP000308197"/>
    </source>
</evidence>
<evidence type="ECO:0000313" key="2">
    <source>
        <dbReference type="EMBL" id="TFK78630.1"/>
    </source>
</evidence>
<dbReference type="AlphaFoldDB" id="A0A5C3NRQ1"/>
<accession>A0A5C3NRQ1</accession>
<reference evidence="2 3" key="1">
    <citation type="journal article" date="2019" name="Nat. Ecol. Evol.">
        <title>Megaphylogeny resolves global patterns of mushroom evolution.</title>
        <authorList>
            <person name="Varga T."/>
            <person name="Krizsan K."/>
            <person name="Foldi C."/>
            <person name="Dima B."/>
            <person name="Sanchez-Garcia M."/>
            <person name="Sanchez-Ramirez S."/>
            <person name="Szollosi G.J."/>
            <person name="Szarkandi J.G."/>
            <person name="Papp V."/>
            <person name="Albert L."/>
            <person name="Andreopoulos W."/>
            <person name="Angelini C."/>
            <person name="Antonin V."/>
            <person name="Barry K.W."/>
            <person name="Bougher N.L."/>
            <person name="Buchanan P."/>
            <person name="Buyck B."/>
            <person name="Bense V."/>
            <person name="Catcheside P."/>
            <person name="Chovatia M."/>
            <person name="Cooper J."/>
            <person name="Damon W."/>
            <person name="Desjardin D."/>
            <person name="Finy P."/>
            <person name="Geml J."/>
            <person name="Haridas S."/>
            <person name="Hughes K."/>
            <person name="Justo A."/>
            <person name="Karasinski D."/>
            <person name="Kautmanova I."/>
            <person name="Kiss B."/>
            <person name="Kocsube S."/>
            <person name="Kotiranta H."/>
            <person name="LaButti K.M."/>
            <person name="Lechner B.E."/>
            <person name="Liimatainen K."/>
            <person name="Lipzen A."/>
            <person name="Lukacs Z."/>
            <person name="Mihaltcheva S."/>
            <person name="Morgado L.N."/>
            <person name="Niskanen T."/>
            <person name="Noordeloos M.E."/>
            <person name="Ohm R.A."/>
            <person name="Ortiz-Santana B."/>
            <person name="Ovrebo C."/>
            <person name="Racz N."/>
            <person name="Riley R."/>
            <person name="Savchenko A."/>
            <person name="Shiryaev A."/>
            <person name="Soop K."/>
            <person name="Spirin V."/>
            <person name="Szebenyi C."/>
            <person name="Tomsovsky M."/>
            <person name="Tulloss R.E."/>
            <person name="Uehling J."/>
            <person name="Grigoriev I.V."/>
            <person name="Vagvolgyi C."/>
            <person name="Papp T."/>
            <person name="Martin F.M."/>
            <person name="Miettinen O."/>
            <person name="Hibbett D.S."/>
            <person name="Nagy L.G."/>
        </authorList>
    </citation>
    <scope>NUCLEOTIDE SEQUENCE [LARGE SCALE GENOMIC DNA]</scope>
    <source>
        <strain evidence="2 3">HHB13444</strain>
    </source>
</reference>
<dbReference type="STRING" id="1314778.A0A5C3NRQ1"/>
<keyword evidence="3" id="KW-1185">Reference proteome</keyword>
<feature type="region of interest" description="Disordered" evidence="1">
    <location>
        <begin position="669"/>
        <end position="691"/>
    </location>
</feature>
<gene>
    <name evidence="2" type="ORF">K466DRAFT_507008</name>
</gene>
<organism evidence="2 3">
    <name type="scientific">Polyporus arcularius HHB13444</name>
    <dbReference type="NCBI Taxonomy" id="1314778"/>
    <lineage>
        <taxon>Eukaryota</taxon>
        <taxon>Fungi</taxon>
        <taxon>Dikarya</taxon>
        <taxon>Basidiomycota</taxon>
        <taxon>Agaricomycotina</taxon>
        <taxon>Agaricomycetes</taxon>
        <taxon>Polyporales</taxon>
        <taxon>Polyporaceae</taxon>
        <taxon>Polyporus</taxon>
    </lineage>
</organism>
<feature type="non-terminal residue" evidence="2">
    <location>
        <position position="1"/>
    </location>
</feature>
<feature type="compositionally biased region" description="Basic and acidic residues" evidence="1">
    <location>
        <begin position="355"/>
        <end position="364"/>
    </location>
</feature>
<proteinExistence type="predicted"/>
<name>A0A5C3NRQ1_9APHY</name>
<feature type="region of interest" description="Disordered" evidence="1">
    <location>
        <begin position="454"/>
        <end position="474"/>
    </location>
</feature>
<protein>
    <submittedName>
        <fullName evidence="2">Uncharacterized protein</fullName>
    </submittedName>
</protein>
<evidence type="ECO:0000256" key="1">
    <source>
        <dbReference type="SAM" id="MobiDB-lite"/>
    </source>
</evidence>
<feature type="compositionally biased region" description="Acidic residues" evidence="1">
    <location>
        <begin position="331"/>
        <end position="351"/>
    </location>
</feature>
<dbReference type="EMBL" id="ML212415">
    <property type="protein sequence ID" value="TFK78630.1"/>
    <property type="molecule type" value="Genomic_DNA"/>
</dbReference>
<sequence>IIIAVYHGRPIVMIQDAKHALKTYRNNMFSGARYLVIGNDAVCYDIARELAFHDDSPLYHRDVEKVDRQDDNAAARLFSPIALEYLTKRAPDCAAQALYVFNMGEAVDAYLNPEIEHIVRIKMVLRTRFFVDIWRSYLRAAGYAESRYFISREAADITRILVDGLIGLVIVYRDHQDGSTRTPLLPWLHSTEVCEHVFAECRKLVADFTYLDFLYMHPRLQVVLRSIVRFLHTSDPKARAAGYAHTYFDPERVDLAKLAIFPSDIEIRQAAQEAWEEAESLFALVGVVPSDFLSARPTDSMSSRLPSISSWFFNQAEDPDSTSTRPHDVDSESEIESDGDDEEHNEEDPPTPEEVAQREEEDRAALQQAFSDAVRRLQDSLPLEETRLFDRHLRTLEEEIDFSPLIAERRRHETPRAARCVRVGKRNLKASQHPSGAYRGEVLRRMQDVLAQHQEHRVGTGLSRKERWAGPSGATTSAVHAAGNTANAVLAAGQRAAGVITRRSNIFTRYKLPRPDLLADGLVGIPNSGRPYHTPLRKHTYVMVYYEREGQIMIGRVRQIFYREAGKNGKNCWASSADNLGLISYISMQLYDYVGRGQCRAIFGKLASFQTMTFAHLSPDHLLCVLPGQHRLTANRQNLTLDESALTLFEQYQRPSVVHQIANAVKALKTPSRGKKKSGKDGDGSGTDGED</sequence>
<dbReference type="InParanoid" id="A0A5C3NRQ1"/>
<dbReference type="Proteomes" id="UP000308197">
    <property type="component" value="Unassembled WGS sequence"/>
</dbReference>
<feature type="compositionally biased region" description="Basic and acidic residues" evidence="1">
    <location>
        <begin position="454"/>
        <end position="468"/>
    </location>
</feature>